<proteinExistence type="predicted"/>
<evidence type="ECO:0000256" key="4">
    <source>
        <dbReference type="SAM" id="MobiDB-lite"/>
    </source>
</evidence>
<evidence type="ECO:0000256" key="2">
    <source>
        <dbReference type="ARBA" id="ARBA00022771"/>
    </source>
</evidence>
<evidence type="ECO:0000313" key="6">
    <source>
        <dbReference type="EMBL" id="KAG8175716.1"/>
    </source>
</evidence>
<gene>
    <name evidence="6" type="ORF">JTE90_022468</name>
</gene>
<dbReference type="Proteomes" id="UP000827092">
    <property type="component" value="Unassembled WGS sequence"/>
</dbReference>
<dbReference type="Pfam" id="PF04500">
    <property type="entry name" value="FLYWCH"/>
    <property type="match status" value="1"/>
</dbReference>
<feature type="region of interest" description="Disordered" evidence="4">
    <location>
        <begin position="59"/>
        <end position="83"/>
    </location>
</feature>
<comment type="caution">
    <text evidence="6">The sequence shown here is derived from an EMBL/GenBank/DDBJ whole genome shotgun (WGS) entry which is preliminary data.</text>
</comment>
<keyword evidence="1" id="KW-0479">Metal-binding</keyword>
<evidence type="ECO:0000256" key="1">
    <source>
        <dbReference type="ARBA" id="ARBA00022723"/>
    </source>
</evidence>
<keyword evidence="3" id="KW-0862">Zinc</keyword>
<keyword evidence="7" id="KW-1185">Reference proteome</keyword>
<dbReference type="GO" id="GO:0008270">
    <property type="term" value="F:zinc ion binding"/>
    <property type="evidence" value="ECO:0007669"/>
    <property type="project" value="UniProtKB-KW"/>
</dbReference>
<dbReference type="AlphaFoldDB" id="A0AAV6TVM7"/>
<keyword evidence="2" id="KW-0863">Zinc-finger</keyword>
<evidence type="ECO:0000256" key="3">
    <source>
        <dbReference type="ARBA" id="ARBA00022833"/>
    </source>
</evidence>
<sequence>MALVFVKNNKGGNHLVYKSYKFRQENKELNLDGLPKYCRCSSYDSTRCPARIILQSQSDVSETNLAHNHSAKPSKRKAEEVRQQILKKAKSSTEVPQAILASLFGGISEEVAGALPSTDSLAREIRRERQKCGSAPPNFKFLKNSQN</sequence>
<dbReference type="EMBL" id="JAFNEN010000958">
    <property type="protein sequence ID" value="KAG8175716.1"/>
    <property type="molecule type" value="Genomic_DNA"/>
</dbReference>
<evidence type="ECO:0000313" key="7">
    <source>
        <dbReference type="Proteomes" id="UP000827092"/>
    </source>
</evidence>
<accession>A0AAV6TVM7</accession>
<name>A0AAV6TVM7_9ARAC</name>
<organism evidence="6 7">
    <name type="scientific">Oedothorax gibbosus</name>
    <dbReference type="NCBI Taxonomy" id="931172"/>
    <lineage>
        <taxon>Eukaryota</taxon>
        <taxon>Metazoa</taxon>
        <taxon>Ecdysozoa</taxon>
        <taxon>Arthropoda</taxon>
        <taxon>Chelicerata</taxon>
        <taxon>Arachnida</taxon>
        <taxon>Araneae</taxon>
        <taxon>Araneomorphae</taxon>
        <taxon>Entelegynae</taxon>
        <taxon>Araneoidea</taxon>
        <taxon>Linyphiidae</taxon>
        <taxon>Erigoninae</taxon>
        <taxon>Oedothorax</taxon>
    </lineage>
</organism>
<feature type="domain" description="FLYWCH-type" evidence="5">
    <location>
        <begin position="5"/>
        <end position="69"/>
    </location>
</feature>
<dbReference type="InterPro" id="IPR007588">
    <property type="entry name" value="Znf_FLYWCH"/>
</dbReference>
<reference evidence="6 7" key="1">
    <citation type="journal article" date="2022" name="Nat. Ecol. Evol.">
        <title>A masculinizing supergene underlies an exaggerated male reproductive morph in a spider.</title>
        <authorList>
            <person name="Hendrickx F."/>
            <person name="De Corte Z."/>
            <person name="Sonet G."/>
            <person name="Van Belleghem S.M."/>
            <person name="Kostlbacher S."/>
            <person name="Vangestel C."/>
        </authorList>
    </citation>
    <scope>NUCLEOTIDE SEQUENCE [LARGE SCALE GENOMIC DNA]</scope>
    <source>
        <tissue evidence="6">Whole body</tissue>
    </source>
</reference>
<feature type="region of interest" description="Disordered" evidence="4">
    <location>
        <begin position="127"/>
        <end position="147"/>
    </location>
</feature>
<dbReference type="Gene3D" id="2.20.25.240">
    <property type="match status" value="1"/>
</dbReference>
<protein>
    <recommendedName>
        <fullName evidence="5">FLYWCH-type domain-containing protein</fullName>
    </recommendedName>
</protein>
<evidence type="ECO:0000259" key="5">
    <source>
        <dbReference type="Pfam" id="PF04500"/>
    </source>
</evidence>